<evidence type="ECO:0000313" key="3">
    <source>
        <dbReference type="RefSeq" id="XP_056841664.1"/>
    </source>
</evidence>
<protein>
    <submittedName>
        <fullName evidence="3">Uncharacterized protein LOC108858261</fullName>
    </submittedName>
</protein>
<dbReference type="KEGG" id="rsz:108858261"/>
<feature type="domain" description="DUF1985" evidence="1">
    <location>
        <begin position="115"/>
        <end position="249"/>
    </location>
</feature>
<dbReference type="PANTHER" id="PTHR48449">
    <property type="entry name" value="DUF1985 DOMAIN-CONTAINING PROTEIN"/>
    <property type="match status" value="1"/>
</dbReference>
<accession>A0A9W3BR13</accession>
<reference evidence="3" key="2">
    <citation type="submission" date="2025-08" db="UniProtKB">
        <authorList>
            <consortium name="RefSeq"/>
        </authorList>
    </citation>
    <scope>IDENTIFICATION</scope>
    <source>
        <tissue evidence="3">Leaf</tissue>
    </source>
</reference>
<dbReference type="AlphaFoldDB" id="A0A9W3BR13"/>
<evidence type="ECO:0000313" key="2">
    <source>
        <dbReference type="Proteomes" id="UP000504610"/>
    </source>
</evidence>
<dbReference type="RefSeq" id="XP_056841664.1">
    <property type="nucleotide sequence ID" value="XM_056985684.1"/>
</dbReference>
<keyword evidence="2" id="KW-1185">Reference proteome</keyword>
<dbReference type="Proteomes" id="UP000504610">
    <property type="component" value="Chromosome 5"/>
</dbReference>
<sequence>MVSTSHALGDTSQLPNADAFIRKSNIETLITALNANSDSAEDAIDHRLPMRLFATDRFPCRRLNIYSRPNILTFLRHVLRGSSEFTRIRESSFGKLFDLPLRQCPVSCKLIHCLLSRQLLSDDEHTLWTVFGSDPLKFGLEEFGTITGLNCGAFPEGYEPPDHNKKGSYKHKDAHKDSIWKRLIGKYNNITIEMDEWRRIRLALLIIVDGVLIASQQIHRPTLRYVSMLDDLDAFLNFPWGRESFVHTVRCMKPPKFEKGKPVADLVRMLVDKLKQESFRLTGFPLALQLLAFRAIPSLRLKIPVPLNELIFMEHT</sequence>
<organism evidence="2 3">
    <name type="scientific">Raphanus sativus</name>
    <name type="common">Radish</name>
    <name type="synonym">Raphanus raphanistrum var. sativus</name>
    <dbReference type="NCBI Taxonomy" id="3726"/>
    <lineage>
        <taxon>Eukaryota</taxon>
        <taxon>Viridiplantae</taxon>
        <taxon>Streptophyta</taxon>
        <taxon>Embryophyta</taxon>
        <taxon>Tracheophyta</taxon>
        <taxon>Spermatophyta</taxon>
        <taxon>Magnoliopsida</taxon>
        <taxon>eudicotyledons</taxon>
        <taxon>Gunneridae</taxon>
        <taxon>Pentapetalae</taxon>
        <taxon>rosids</taxon>
        <taxon>malvids</taxon>
        <taxon>Brassicales</taxon>
        <taxon>Brassicaceae</taxon>
        <taxon>Brassiceae</taxon>
        <taxon>Raphanus</taxon>
    </lineage>
</organism>
<dbReference type="PANTHER" id="PTHR48449:SF1">
    <property type="entry name" value="DUF1985 DOMAIN-CONTAINING PROTEIN"/>
    <property type="match status" value="1"/>
</dbReference>
<evidence type="ECO:0000259" key="1">
    <source>
        <dbReference type="Pfam" id="PF09331"/>
    </source>
</evidence>
<dbReference type="OrthoDB" id="1101665at2759"/>
<dbReference type="InterPro" id="IPR015410">
    <property type="entry name" value="DUF1985"/>
</dbReference>
<reference evidence="2" key="1">
    <citation type="journal article" date="2019" name="Database">
        <title>The radish genome database (RadishGD): an integrated information resource for radish genomics.</title>
        <authorList>
            <person name="Yu H.J."/>
            <person name="Baek S."/>
            <person name="Lee Y.J."/>
            <person name="Cho A."/>
            <person name="Mun J.H."/>
        </authorList>
    </citation>
    <scope>NUCLEOTIDE SEQUENCE [LARGE SCALE GENOMIC DNA]</scope>
    <source>
        <strain evidence="2">cv. WK10039</strain>
    </source>
</reference>
<proteinExistence type="predicted"/>
<dbReference type="GeneID" id="108858261"/>
<dbReference type="Pfam" id="PF09331">
    <property type="entry name" value="DUF1985"/>
    <property type="match status" value="1"/>
</dbReference>
<gene>
    <name evidence="3" type="primary">LOC108858261</name>
</gene>
<name>A0A9W3BR13_RAPSA</name>